<evidence type="ECO:0000256" key="7">
    <source>
        <dbReference type="ARBA" id="ARBA00022847"/>
    </source>
</evidence>
<reference evidence="17" key="1">
    <citation type="journal article" date="2023" name="GigaByte">
        <title>Genome assembly of the bearded iris, Iris pallida Lam.</title>
        <authorList>
            <person name="Bruccoleri R.E."/>
            <person name="Oakeley E.J."/>
            <person name="Faust A.M.E."/>
            <person name="Altorfer M."/>
            <person name="Dessus-Babus S."/>
            <person name="Burckhardt D."/>
            <person name="Oertli M."/>
            <person name="Naumann U."/>
            <person name="Petersen F."/>
            <person name="Wong J."/>
        </authorList>
    </citation>
    <scope>NUCLEOTIDE SEQUENCE</scope>
    <source>
        <strain evidence="17">GSM-AAB239-AS_SAM_17_03QT</strain>
    </source>
</reference>
<feature type="transmembrane region" description="Helical" evidence="16">
    <location>
        <begin position="356"/>
        <end position="379"/>
    </location>
</feature>
<evidence type="ECO:0000313" key="18">
    <source>
        <dbReference type="Proteomes" id="UP001140949"/>
    </source>
</evidence>
<evidence type="ECO:0000256" key="14">
    <source>
        <dbReference type="ARBA" id="ARBA00079532"/>
    </source>
</evidence>
<dbReference type="EMBL" id="JANAVB010030220">
    <property type="protein sequence ID" value="KAJ6813554.1"/>
    <property type="molecule type" value="Genomic_DNA"/>
</dbReference>
<evidence type="ECO:0000256" key="13">
    <source>
        <dbReference type="ARBA" id="ARBA00076567"/>
    </source>
</evidence>
<keyword evidence="6 16" id="KW-0812">Transmembrane</keyword>
<feature type="transmembrane region" description="Helical" evidence="16">
    <location>
        <begin position="213"/>
        <end position="234"/>
    </location>
</feature>
<accession>A0AAX6FAW3</accession>
<dbReference type="Pfam" id="PF07690">
    <property type="entry name" value="MFS_1"/>
    <property type="match status" value="1"/>
</dbReference>
<evidence type="ECO:0000256" key="9">
    <source>
        <dbReference type="ARBA" id="ARBA00023136"/>
    </source>
</evidence>
<evidence type="ECO:0000256" key="5">
    <source>
        <dbReference type="ARBA" id="ARBA00022597"/>
    </source>
</evidence>
<comment type="similarity">
    <text evidence="3">Belongs to the glycoside-pentoside-hexuronide (GPH) cation symporter transporter (TC 2.A.2.4) family.</text>
</comment>
<proteinExistence type="inferred from homology"/>
<dbReference type="InterPro" id="IPR036259">
    <property type="entry name" value="MFS_trans_sf"/>
</dbReference>
<name>A0AAX6FAW3_IRIPA</name>
<evidence type="ECO:0000256" key="2">
    <source>
        <dbReference type="ARBA" id="ARBA00004914"/>
    </source>
</evidence>
<evidence type="ECO:0000256" key="1">
    <source>
        <dbReference type="ARBA" id="ARBA00004141"/>
    </source>
</evidence>
<dbReference type="Proteomes" id="UP001140949">
    <property type="component" value="Unassembled WGS sequence"/>
</dbReference>
<sequence length="498" mass="53734">MTRPDRRRSAAAGPSALPAARVPLRRLLKASSVACGIQFGWALQLSLLTPYVQELGIPHRWASLVWLCGPLSGLIIQPLVGHMSDRSRSRYGRRRPFMAAGAAVITSAVLLVGHSADVGRMLGDGPDHRPRAIVVYVVGFWLLDVGNNATQGPCRALLADITAKDPRRTRVANAYFSLFMALGNVLGFATGSYSGWFAILPFTVTKACSVNCANLKAAFLIDIVILAFTTYISISSVQEVPLSNGDEIAHFVDGTQQLNNGQEAFFWEMMGAFRYLTMPIWVILIVISLTWVGWFPFFLFDTDWVGREIYKGKPNEGQNYHSGVRMGAFGLMLNSIVLGFTSLVVEKLCRKWGSGLIWGVSNIVMSLCFIAMLLISFMASDMILSSEGLPPDGIVIAALIVFAILGAPLAVTYSIPYAMISTRTEPLGLGQGLAMGILNLAIVVPQFIVSLGSGPLDQLFGGGNSPAFAVAAVAAFVSGLVAIIALPRSYIPKTRDRK</sequence>
<dbReference type="PANTHER" id="PTHR19432:SF90">
    <property type="entry name" value="SUCROSE TRANSPORT PROTEIN SUC4"/>
    <property type="match status" value="1"/>
</dbReference>
<evidence type="ECO:0000256" key="3">
    <source>
        <dbReference type="ARBA" id="ARBA00007134"/>
    </source>
</evidence>
<evidence type="ECO:0000256" key="10">
    <source>
        <dbReference type="ARBA" id="ARBA00059619"/>
    </source>
</evidence>
<feature type="transmembrane region" description="Helical" evidence="16">
    <location>
        <begin position="30"/>
        <end position="52"/>
    </location>
</feature>
<dbReference type="NCBIfam" id="TIGR01301">
    <property type="entry name" value="GPH_sucrose"/>
    <property type="match status" value="1"/>
</dbReference>
<dbReference type="GO" id="GO:0005773">
    <property type="term" value="C:vacuole"/>
    <property type="evidence" value="ECO:0007669"/>
    <property type="project" value="TreeGrafter"/>
</dbReference>
<evidence type="ECO:0000256" key="15">
    <source>
        <dbReference type="ARBA" id="ARBA00080887"/>
    </source>
</evidence>
<feature type="transmembrane region" description="Helical" evidence="16">
    <location>
        <begin position="171"/>
        <end position="193"/>
    </location>
</feature>
<evidence type="ECO:0000256" key="6">
    <source>
        <dbReference type="ARBA" id="ARBA00022692"/>
    </source>
</evidence>
<evidence type="ECO:0000256" key="11">
    <source>
        <dbReference type="ARBA" id="ARBA00073629"/>
    </source>
</evidence>
<dbReference type="AlphaFoldDB" id="A0AAX6FAW3"/>
<evidence type="ECO:0000256" key="4">
    <source>
        <dbReference type="ARBA" id="ARBA00022448"/>
    </source>
</evidence>
<comment type="subcellular location">
    <subcellularLocation>
        <location evidence="1">Membrane</location>
        <topology evidence="1">Multi-pass membrane protein</topology>
    </subcellularLocation>
</comment>
<dbReference type="InterPro" id="IPR011701">
    <property type="entry name" value="MFS"/>
</dbReference>
<gene>
    <name evidence="17" type="ORF">M6B38_142030</name>
</gene>
<evidence type="ECO:0000256" key="12">
    <source>
        <dbReference type="ARBA" id="ARBA00075901"/>
    </source>
</evidence>
<evidence type="ECO:0000313" key="17">
    <source>
        <dbReference type="EMBL" id="KAJ6813554.1"/>
    </source>
</evidence>
<comment type="pathway">
    <text evidence="2">Glycan biosynthesis; sucrose metabolism.</text>
</comment>
<dbReference type="InterPro" id="IPR005989">
    <property type="entry name" value="Suc_symporter_pln"/>
</dbReference>
<feature type="transmembrane region" description="Helical" evidence="16">
    <location>
        <begin position="427"/>
        <end position="448"/>
    </location>
</feature>
<comment type="caution">
    <text evidence="17">The sequence shown here is derived from an EMBL/GenBank/DDBJ whole genome shotgun (WGS) entry which is preliminary data.</text>
</comment>
<dbReference type="CDD" id="cd17313">
    <property type="entry name" value="MFS_SLC45_SUC"/>
    <property type="match status" value="1"/>
</dbReference>
<dbReference type="GO" id="GO:0005886">
    <property type="term" value="C:plasma membrane"/>
    <property type="evidence" value="ECO:0007669"/>
    <property type="project" value="InterPro"/>
</dbReference>
<feature type="transmembrane region" description="Helical" evidence="16">
    <location>
        <begin position="468"/>
        <end position="491"/>
    </location>
</feature>
<evidence type="ECO:0000256" key="16">
    <source>
        <dbReference type="SAM" id="Phobius"/>
    </source>
</evidence>
<keyword evidence="5" id="KW-0762">Sugar transport</keyword>
<feature type="transmembrane region" description="Helical" evidence="16">
    <location>
        <begin position="64"/>
        <end position="84"/>
    </location>
</feature>
<keyword evidence="4" id="KW-0813">Transport</keyword>
<evidence type="ECO:0000256" key="8">
    <source>
        <dbReference type="ARBA" id="ARBA00022989"/>
    </source>
</evidence>
<feature type="transmembrane region" description="Helical" evidence="16">
    <location>
        <begin position="133"/>
        <end position="150"/>
    </location>
</feature>
<feature type="transmembrane region" description="Helical" evidence="16">
    <location>
        <begin position="394"/>
        <end position="415"/>
    </location>
</feature>
<keyword evidence="7" id="KW-0769">Symport</keyword>
<dbReference type="PANTHER" id="PTHR19432">
    <property type="entry name" value="SUGAR TRANSPORTER"/>
    <property type="match status" value="1"/>
</dbReference>
<protein>
    <recommendedName>
        <fullName evidence="11">Sucrose transport protein SUT2</fullName>
    </recommendedName>
    <alternativeName>
        <fullName evidence="13">SUC4-like protein</fullName>
    </alternativeName>
    <alternativeName>
        <fullName evidence="14">Sucrose permease 2</fullName>
    </alternativeName>
    <alternativeName>
        <fullName evidence="12">Sucrose transporter 2</fullName>
    </alternativeName>
    <alternativeName>
        <fullName evidence="15">Sucrose-proton symporter 2</fullName>
    </alternativeName>
</protein>
<dbReference type="FunFam" id="1.20.1250.20:FF:000174">
    <property type="entry name" value="Sucrose transport protein"/>
    <property type="match status" value="1"/>
</dbReference>
<feature type="transmembrane region" description="Helical" evidence="16">
    <location>
        <begin position="96"/>
        <end position="113"/>
    </location>
</feature>
<keyword evidence="9 16" id="KW-0472">Membrane</keyword>
<comment type="function">
    <text evidence="10">Responsible for the transport of sucrose into the cell, with the concomitant uptake of protons (symport system). May also transport other glucosides.</text>
</comment>
<feature type="transmembrane region" description="Helical" evidence="16">
    <location>
        <begin position="278"/>
        <end position="300"/>
    </location>
</feature>
<keyword evidence="8 16" id="KW-1133">Transmembrane helix</keyword>
<feature type="transmembrane region" description="Helical" evidence="16">
    <location>
        <begin position="320"/>
        <end position="344"/>
    </location>
</feature>
<organism evidence="17 18">
    <name type="scientific">Iris pallida</name>
    <name type="common">Sweet iris</name>
    <dbReference type="NCBI Taxonomy" id="29817"/>
    <lineage>
        <taxon>Eukaryota</taxon>
        <taxon>Viridiplantae</taxon>
        <taxon>Streptophyta</taxon>
        <taxon>Embryophyta</taxon>
        <taxon>Tracheophyta</taxon>
        <taxon>Spermatophyta</taxon>
        <taxon>Magnoliopsida</taxon>
        <taxon>Liliopsida</taxon>
        <taxon>Asparagales</taxon>
        <taxon>Iridaceae</taxon>
        <taxon>Iridoideae</taxon>
        <taxon>Irideae</taxon>
        <taxon>Iris</taxon>
    </lineage>
</organism>
<dbReference type="Gene3D" id="1.20.1250.20">
    <property type="entry name" value="MFS general substrate transporter like domains"/>
    <property type="match status" value="1"/>
</dbReference>
<reference evidence="17" key="2">
    <citation type="submission" date="2023-04" db="EMBL/GenBank/DDBJ databases">
        <authorList>
            <person name="Bruccoleri R.E."/>
            <person name="Oakeley E.J."/>
            <person name="Faust A.-M."/>
            <person name="Dessus-Babus S."/>
            <person name="Altorfer M."/>
            <person name="Burckhardt D."/>
            <person name="Oertli M."/>
            <person name="Naumann U."/>
            <person name="Petersen F."/>
            <person name="Wong J."/>
        </authorList>
    </citation>
    <scope>NUCLEOTIDE SEQUENCE</scope>
    <source>
        <strain evidence="17">GSM-AAB239-AS_SAM_17_03QT</strain>
        <tissue evidence="17">Leaf</tissue>
    </source>
</reference>
<dbReference type="SUPFAM" id="SSF103473">
    <property type="entry name" value="MFS general substrate transporter"/>
    <property type="match status" value="1"/>
</dbReference>
<keyword evidence="18" id="KW-1185">Reference proteome</keyword>
<dbReference type="GO" id="GO:0008506">
    <property type="term" value="F:sucrose:proton symporter activity"/>
    <property type="evidence" value="ECO:0007669"/>
    <property type="project" value="TreeGrafter"/>
</dbReference>